<comment type="caution">
    <text evidence="2">The sequence shown here is derived from an EMBL/GenBank/DDBJ whole genome shotgun (WGS) entry which is preliminary data.</text>
</comment>
<dbReference type="Proteomes" id="UP000663856">
    <property type="component" value="Unassembled WGS sequence"/>
</dbReference>
<protein>
    <submittedName>
        <fullName evidence="2">Uncharacterized protein</fullName>
    </submittedName>
</protein>
<evidence type="ECO:0000313" key="3">
    <source>
        <dbReference type="Proteomes" id="UP000663856"/>
    </source>
</evidence>
<proteinExistence type="predicted"/>
<gene>
    <name evidence="2" type="ORF">WKI299_LOCUS10022</name>
    <name evidence="1" type="ORF">XDN619_LOCUS5391</name>
</gene>
<organism evidence="2 3">
    <name type="scientific">Rotaria magnacalcarata</name>
    <dbReference type="NCBI Taxonomy" id="392030"/>
    <lineage>
        <taxon>Eukaryota</taxon>
        <taxon>Metazoa</taxon>
        <taxon>Spiralia</taxon>
        <taxon>Gnathifera</taxon>
        <taxon>Rotifera</taxon>
        <taxon>Eurotatoria</taxon>
        <taxon>Bdelloidea</taxon>
        <taxon>Philodinida</taxon>
        <taxon>Philodinidae</taxon>
        <taxon>Rotaria</taxon>
    </lineage>
</organism>
<dbReference type="EMBL" id="CAJNRF010003404">
    <property type="protein sequence ID" value="CAF2050303.1"/>
    <property type="molecule type" value="Genomic_DNA"/>
</dbReference>
<evidence type="ECO:0000313" key="1">
    <source>
        <dbReference type="EMBL" id="CAF2033245.1"/>
    </source>
</evidence>
<reference evidence="2" key="1">
    <citation type="submission" date="2021-02" db="EMBL/GenBank/DDBJ databases">
        <authorList>
            <person name="Nowell W R."/>
        </authorList>
    </citation>
    <scope>NUCLEOTIDE SEQUENCE</scope>
</reference>
<evidence type="ECO:0000313" key="2">
    <source>
        <dbReference type="EMBL" id="CAF2050303.1"/>
    </source>
</evidence>
<dbReference type="Proteomes" id="UP000663887">
    <property type="component" value="Unassembled WGS sequence"/>
</dbReference>
<accession>A0A816PMH1</accession>
<sequence length="103" mass="11276">MELSDQRIDDDYIHLDRIQIPTENGVGVGGRRHTLTPTHTLTQLTSSYVPSSIPFLTNKFNICINNNNNNNNRNPSASGLVGSAMSLSSSSSTVNMRINNSIE</sequence>
<dbReference type="EMBL" id="CAJNRG010001423">
    <property type="protein sequence ID" value="CAF2033245.1"/>
    <property type="molecule type" value="Genomic_DNA"/>
</dbReference>
<dbReference type="AlphaFoldDB" id="A0A816PMH1"/>
<name>A0A816PMH1_9BILA</name>